<gene>
    <name evidence="2" type="ORF">VP01_1021g1</name>
</gene>
<feature type="region of interest" description="Disordered" evidence="1">
    <location>
        <begin position="78"/>
        <end position="108"/>
    </location>
</feature>
<dbReference type="Gene3D" id="3.40.50.11660">
    <property type="entry name" value="Glycosyl transferase family 10, C-terminal domain"/>
    <property type="match status" value="1"/>
</dbReference>
<accession>A0A0L6VW58</accession>
<dbReference type="SUPFAM" id="SSF53756">
    <property type="entry name" value="UDP-Glycosyltransferase/glycogen phosphorylase"/>
    <property type="match status" value="1"/>
</dbReference>
<dbReference type="Proteomes" id="UP000037035">
    <property type="component" value="Unassembled WGS sequence"/>
</dbReference>
<proteinExistence type="predicted"/>
<comment type="caution">
    <text evidence="2">The sequence shown here is derived from an EMBL/GenBank/DDBJ whole genome shotgun (WGS) entry which is preliminary data.</text>
</comment>
<evidence type="ECO:0000256" key="1">
    <source>
        <dbReference type="SAM" id="MobiDB-lite"/>
    </source>
</evidence>
<dbReference type="STRING" id="27349.A0A0L6VW58"/>
<reference evidence="2 3" key="1">
    <citation type="submission" date="2015-08" db="EMBL/GenBank/DDBJ databases">
        <title>Next Generation Sequencing and Analysis of the Genome of Puccinia sorghi L Schw, the Causal Agent of Maize Common Rust.</title>
        <authorList>
            <person name="Rochi L."/>
            <person name="Burguener G."/>
            <person name="Darino M."/>
            <person name="Turjanski A."/>
            <person name="Kreff E."/>
            <person name="Dieguez M.J."/>
            <person name="Sacco F."/>
        </authorList>
    </citation>
    <scope>NUCLEOTIDE SEQUENCE [LARGE SCALE GENOMIC DNA]</scope>
    <source>
        <strain evidence="2 3">RO10H11247</strain>
    </source>
</reference>
<dbReference type="OrthoDB" id="427096at2759"/>
<sequence>MVEAAFNLLGAKHGNTVVSRQLHQTGTGNPTLGETGGYMDLTTQQVICSNDHVVSAAHPVLNFLKDFLNPRRIPTNYEKLPQSQLGSSTESLQEEGIPSDSRPQHTSSRPYCCYESISHSALKIHFKGDPNKQVECDTPLEIVADESEAQLVIWPSANYRLHGFWSLENAEYYPEVAAARRKLAAEDPTAFDFEATYRTTSDFPLPYAYSFFDFRKAALPFETRRQDKLAAAFISNCSPENNRTDILKKLTELLPGQIDSFGDST</sequence>
<organism evidence="2 3">
    <name type="scientific">Puccinia sorghi</name>
    <dbReference type="NCBI Taxonomy" id="27349"/>
    <lineage>
        <taxon>Eukaryota</taxon>
        <taxon>Fungi</taxon>
        <taxon>Dikarya</taxon>
        <taxon>Basidiomycota</taxon>
        <taxon>Pucciniomycotina</taxon>
        <taxon>Pucciniomycetes</taxon>
        <taxon>Pucciniales</taxon>
        <taxon>Pucciniaceae</taxon>
        <taxon>Puccinia</taxon>
    </lineage>
</organism>
<dbReference type="VEuPathDB" id="FungiDB:VP01_1021g1"/>
<evidence type="ECO:0000313" key="2">
    <source>
        <dbReference type="EMBL" id="KNZ64500.1"/>
    </source>
</evidence>
<protein>
    <submittedName>
        <fullName evidence="2">Uncharacterized protein</fullName>
    </submittedName>
</protein>
<name>A0A0L6VW58_9BASI</name>
<dbReference type="InterPro" id="IPR038577">
    <property type="entry name" value="GT10-like_C_sf"/>
</dbReference>
<dbReference type="AlphaFoldDB" id="A0A0L6VW58"/>
<dbReference type="EMBL" id="LAVV01000244">
    <property type="protein sequence ID" value="KNZ64500.1"/>
    <property type="molecule type" value="Genomic_DNA"/>
</dbReference>
<evidence type="ECO:0000313" key="3">
    <source>
        <dbReference type="Proteomes" id="UP000037035"/>
    </source>
</evidence>
<keyword evidence="3" id="KW-1185">Reference proteome</keyword>
<feature type="compositionally biased region" description="Polar residues" evidence="1">
    <location>
        <begin position="81"/>
        <end position="91"/>
    </location>
</feature>